<sequence length="510" mass="59233">MLCANREDDDDFKMEFVDEKDALYHNPRIWTTMFSIKQDQDKRIFKFHPHTCVVQEHWEKIKKAEDILRNEKLVHLKLPKQSLVKFRLQTHTNGELKQETTYILHVTESRPSENILQSQRKMYQSQASKLGPALQDLARLILKMQIYSIEFDKIPVSQQMEEPWITLLNLEQLVFDEADARFTREERFVMALGLGRLGLGRSDDGFLRCLTAENSDAVSSVLADSDFKYIVCGEGYKKAIEHRREEAKYDNSEFWNETILKYEKEAAKITRYLKMFFPPESVPSPGSKIHVNKLDSVDHARILRYAPHRFKVSGNTSGLQGVICLGPDSELLALSAFVEGVKDLDKKNIEQLERHICAEIEQSQPKAPDHKRTEGEDMSSKTAENMDGLESEKSRSDVQVRHFKLHPSKEGTLLTFGVMSKTLEEWAIERPMKELCDSTHNLKKRYQSFLTRSFPPDIRLKMLLSELSSVEYVDYEKTGGYAIVDYLKYARRRFFSTLDFIADKFISFWG</sequence>
<dbReference type="AlphaFoldDB" id="A0A9W9HSP8"/>
<organism evidence="2 3">
    <name type="scientific">Penicillium capsulatum</name>
    <dbReference type="NCBI Taxonomy" id="69766"/>
    <lineage>
        <taxon>Eukaryota</taxon>
        <taxon>Fungi</taxon>
        <taxon>Dikarya</taxon>
        <taxon>Ascomycota</taxon>
        <taxon>Pezizomycotina</taxon>
        <taxon>Eurotiomycetes</taxon>
        <taxon>Eurotiomycetidae</taxon>
        <taxon>Eurotiales</taxon>
        <taxon>Aspergillaceae</taxon>
        <taxon>Penicillium</taxon>
    </lineage>
</organism>
<dbReference type="EMBL" id="JAPQKO010000006">
    <property type="protein sequence ID" value="KAJ5155645.1"/>
    <property type="molecule type" value="Genomic_DNA"/>
</dbReference>
<evidence type="ECO:0000313" key="3">
    <source>
        <dbReference type="Proteomes" id="UP001146351"/>
    </source>
</evidence>
<evidence type="ECO:0000256" key="1">
    <source>
        <dbReference type="SAM" id="MobiDB-lite"/>
    </source>
</evidence>
<protein>
    <submittedName>
        <fullName evidence="2">Uncharacterized protein</fullName>
    </submittedName>
</protein>
<name>A0A9W9HSP8_9EURO</name>
<feature type="region of interest" description="Disordered" evidence="1">
    <location>
        <begin position="360"/>
        <end position="397"/>
    </location>
</feature>
<accession>A0A9W9HSP8</accession>
<proteinExistence type="predicted"/>
<comment type="caution">
    <text evidence="2">The sequence shown here is derived from an EMBL/GenBank/DDBJ whole genome shotgun (WGS) entry which is preliminary data.</text>
</comment>
<evidence type="ECO:0000313" key="2">
    <source>
        <dbReference type="EMBL" id="KAJ5155645.1"/>
    </source>
</evidence>
<dbReference type="Proteomes" id="UP001146351">
    <property type="component" value="Unassembled WGS sequence"/>
</dbReference>
<reference evidence="2" key="2">
    <citation type="journal article" date="2023" name="IMA Fungus">
        <title>Comparative genomic study of the Penicillium genus elucidates a diverse pangenome and 15 lateral gene transfer events.</title>
        <authorList>
            <person name="Petersen C."/>
            <person name="Sorensen T."/>
            <person name="Nielsen M.R."/>
            <person name="Sondergaard T.E."/>
            <person name="Sorensen J.L."/>
            <person name="Fitzpatrick D.A."/>
            <person name="Frisvad J.C."/>
            <person name="Nielsen K.L."/>
        </authorList>
    </citation>
    <scope>NUCLEOTIDE SEQUENCE</scope>
    <source>
        <strain evidence="2">IBT 21917</strain>
    </source>
</reference>
<reference evidence="2" key="1">
    <citation type="submission" date="2022-11" db="EMBL/GenBank/DDBJ databases">
        <authorList>
            <person name="Petersen C."/>
        </authorList>
    </citation>
    <scope>NUCLEOTIDE SEQUENCE</scope>
    <source>
        <strain evidence="2">IBT 21917</strain>
    </source>
</reference>
<gene>
    <name evidence="2" type="ORF">N7492_008448</name>
</gene>
<feature type="compositionally biased region" description="Basic and acidic residues" evidence="1">
    <location>
        <begin position="367"/>
        <end position="379"/>
    </location>
</feature>
<keyword evidence="3" id="KW-1185">Reference proteome</keyword>